<reference evidence="2 3" key="1">
    <citation type="journal article" date="2016" name="Mol. Biol. Evol.">
        <title>Comparative Genomics of Early-Diverging Mushroom-Forming Fungi Provides Insights into the Origins of Lignocellulose Decay Capabilities.</title>
        <authorList>
            <person name="Nagy L.G."/>
            <person name="Riley R."/>
            <person name="Tritt A."/>
            <person name="Adam C."/>
            <person name="Daum C."/>
            <person name="Floudas D."/>
            <person name="Sun H."/>
            <person name="Yadav J.S."/>
            <person name="Pangilinan J."/>
            <person name="Larsson K.H."/>
            <person name="Matsuura K."/>
            <person name="Barry K."/>
            <person name="Labutti K."/>
            <person name="Kuo R."/>
            <person name="Ohm R.A."/>
            <person name="Bhattacharya S.S."/>
            <person name="Shirouzu T."/>
            <person name="Yoshinaga Y."/>
            <person name="Martin F.M."/>
            <person name="Grigoriev I.V."/>
            <person name="Hibbett D.S."/>
        </authorList>
    </citation>
    <scope>NUCLEOTIDE SEQUENCE [LARGE SCALE GENOMIC DNA]</scope>
    <source>
        <strain evidence="2 3">HHB12733</strain>
    </source>
</reference>
<feature type="region of interest" description="Disordered" evidence="1">
    <location>
        <begin position="343"/>
        <end position="429"/>
    </location>
</feature>
<feature type="compositionally biased region" description="Gly residues" evidence="1">
    <location>
        <begin position="521"/>
        <end position="533"/>
    </location>
</feature>
<feature type="compositionally biased region" description="Low complexity" evidence="1">
    <location>
        <begin position="362"/>
        <end position="377"/>
    </location>
</feature>
<accession>A0A165DIV7</accession>
<dbReference type="InParanoid" id="A0A165DIV7"/>
<proteinExistence type="predicted"/>
<feature type="region of interest" description="Disordered" evidence="1">
    <location>
        <begin position="486"/>
        <end position="538"/>
    </location>
</feature>
<feature type="compositionally biased region" description="Low complexity" evidence="1">
    <location>
        <begin position="97"/>
        <end position="109"/>
    </location>
</feature>
<feature type="compositionally biased region" description="Low complexity" evidence="1">
    <location>
        <begin position="121"/>
        <end position="135"/>
    </location>
</feature>
<feature type="compositionally biased region" description="Low complexity" evidence="1">
    <location>
        <begin position="499"/>
        <end position="520"/>
    </location>
</feature>
<dbReference type="OrthoDB" id="3364455at2759"/>
<feature type="compositionally biased region" description="Pro residues" evidence="1">
    <location>
        <begin position="309"/>
        <end position="318"/>
    </location>
</feature>
<feature type="compositionally biased region" description="Gly residues" evidence="1">
    <location>
        <begin position="270"/>
        <end position="286"/>
    </location>
</feature>
<evidence type="ECO:0000313" key="3">
    <source>
        <dbReference type="Proteomes" id="UP000076842"/>
    </source>
</evidence>
<dbReference type="AlphaFoldDB" id="A0A165DIV7"/>
<protein>
    <recommendedName>
        <fullName evidence="4">Myb-like domain-containing protein</fullName>
    </recommendedName>
</protein>
<organism evidence="2 3">
    <name type="scientific">Calocera cornea HHB12733</name>
    <dbReference type="NCBI Taxonomy" id="1353952"/>
    <lineage>
        <taxon>Eukaryota</taxon>
        <taxon>Fungi</taxon>
        <taxon>Dikarya</taxon>
        <taxon>Basidiomycota</taxon>
        <taxon>Agaricomycotina</taxon>
        <taxon>Dacrymycetes</taxon>
        <taxon>Dacrymycetales</taxon>
        <taxon>Dacrymycetaceae</taxon>
        <taxon>Calocera</taxon>
    </lineage>
</organism>
<keyword evidence="3" id="KW-1185">Reference proteome</keyword>
<gene>
    <name evidence="2" type="ORF">CALCODRAFT_501739</name>
</gene>
<feature type="region of interest" description="Disordered" evidence="1">
    <location>
        <begin position="52"/>
        <end position="179"/>
    </location>
</feature>
<feature type="region of interest" description="Disordered" evidence="1">
    <location>
        <begin position="1"/>
        <end position="37"/>
    </location>
</feature>
<feature type="compositionally biased region" description="Low complexity" evidence="1">
    <location>
        <begin position="145"/>
        <end position="170"/>
    </location>
</feature>
<feature type="compositionally biased region" description="Polar residues" evidence="1">
    <location>
        <begin position="489"/>
        <end position="498"/>
    </location>
</feature>
<evidence type="ECO:0000313" key="2">
    <source>
        <dbReference type="EMBL" id="KZT52903.1"/>
    </source>
</evidence>
<sequence>MGPPDHSLTDGSARQGLTAAVVGAGVHDGGPRGIGSDQQHLHAAVSLELAGAGAQHNGHAHAHTHGQPPAASPTASGQHAHTAQQQQQDINGPHWTQQPPLQLPNALQASYTLMPPPPHPSQAIQQQQQQQQQQPSRRARHTGRTSQPSASAPASTSATTASTTTTTTMQPPLPSDPDVERMGLELAHVISQLQADRNTMSEMLHRRAHHQFIIDVNREAVNAIDEQLAPIRERLQKAAGLFRPEHLNGLTAEDGGGGIFTSSLTNPNGVGNGEGNNAGNGNGNGTPGISTGKSSKSRKSKSNTTPTLTQPPPVPNGPIPISSADIMASANAAASLPSTYQSILRFDPPTSQNARPPPMALPPSASSSSMSGPGPASVPRRRPRESESLAVQQHVAIFGHPPAPVPYSVEDPDDELGDEESNKKAKRATAIPFNDDDKADMITYLRVVGQGKTTAKFWQPFADMHPRHSALSWAIYYKRHRTEIEPNELPSNSPEDQTGNNNNNNGSMSNSLANGVDVSGVGVGGDMGRGMGGGEEDAQAQLMSLLGGEGVGMGGGMGGGS</sequence>
<feature type="compositionally biased region" description="Acidic residues" evidence="1">
    <location>
        <begin position="410"/>
        <end position="419"/>
    </location>
</feature>
<dbReference type="EMBL" id="KV424052">
    <property type="protein sequence ID" value="KZT52903.1"/>
    <property type="molecule type" value="Genomic_DNA"/>
</dbReference>
<dbReference type="Proteomes" id="UP000076842">
    <property type="component" value="Unassembled WGS sequence"/>
</dbReference>
<name>A0A165DIV7_9BASI</name>
<evidence type="ECO:0000256" key="1">
    <source>
        <dbReference type="SAM" id="MobiDB-lite"/>
    </source>
</evidence>
<evidence type="ECO:0008006" key="4">
    <source>
        <dbReference type="Google" id="ProtNLM"/>
    </source>
</evidence>
<feature type="region of interest" description="Disordered" evidence="1">
    <location>
        <begin position="252"/>
        <end position="322"/>
    </location>
</feature>
<feature type="compositionally biased region" description="Low complexity" evidence="1">
    <location>
        <begin position="78"/>
        <end position="88"/>
    </location>
</feature>